<sequence length="277" mass="29294">MTSTYGVRELYGGAMTVELPVDLIDSSDIRQIPDHQEVFLSPTTLTSVIFEIDDYVPASVTQPSPSPGPTTTTSTTTAPDGTTTTTTTTAVTQTIVNGTAAAPQQSREELDAEAAKVHFTDVISPPDTLASPLPNPQPVQMADPSLAGHPAYMLAGNINSHEIARQPTTTTPSLPTAGSTSSSSPSATSSSSSSSQHRTSLVHQFLLLIRLPSYSTDLCVRINVPVKEFVEAGQRLGSSSDSPATQAMILEEVTHARDVFAHIVRSLAVRDFSLFNA</sequence>
<evidence type="ECO:0000256" key="4">
    <source>
        <dbReference type="SAM" id="MobiDB-lite"/>
    </source>
</evidence>
<feature type="compositionally biased region" description="Low complexity" evidence="4">
    <location>
        <begin position="167"/>
        <end position="195"/>
    </location>
</feature>
<evidence type="ECO:0000313" key="5">
    <source>
        <dbReference type="EMBL" id="KIW74710.1"/>
    </source>
</evidence>
<protein>
    <submittedName>
        <fullName evidence="5">Unplaced genomic scaffold supercont1.8, whole genome shotgun sequence</fullName>
    </submittedName>
</protein>
<dbReference type="GeneID" id="25310970"/>
<dbReference type="PANTHER" id="PTHR15837:SF0">
    <property type="entry name" value="RAN GUANINE NUCLEOTIDE RELEASE FACTOR"/>
    <property type="match status" value="1"/>
</dbReference>
<keyword evidence="2" id="KW-0813">Transport</keyword>
<dbReference type="GO" id="GO:0031267">
    <property type="term" value="F:small GTPase binding"/>
    <property type="evidence" value="ECO:0007669"/>
    <property type="project" value="TreeGrafter"/>
</dbReference>
<dbReference type="Proteomes" id="UP000053029">
    <property type="component" value="Unassembled WGS sequence"/>
</dbReference>
<evidence type="ECO:0000256" key="1">
    <source>
        <dbReference type="ARBA" id="ARBA00010307"/>
    </source>
</evidence>
<feature type="region of interest" description="Disordered" evidence="4">
    <location>
        <begin position="166"/>
        <end position="195"/>
    </location>
</feature>
<dbReference type="PANTHER" id="PTHR15837">
    <property type="entry name" value="RAN GUANINE NUCLEOTIDE RELEASE FACTOR"/>
    <property type="match status" value="1"/>
</dbReference>
<evidence type="ECO:0000313" key="6">
    <source>
        <dbReference type="Proteomes" id="UP000053029"/>
    </source>
</evidence>
<dbReference type="OrthoDB" id="10255285at2759"/>
<dbReference type="Gene3D" id="3.40.1000.10">
    <property type="entry name" value="Mog1/PsbP, alpha/beta/alpha sandwich"/>
    <property type="match status" value="1"/>
</dbReference>
<dbReference type="InterPro" id="IPR007681">
    <property type="entry name" value="Mog1"/>
</dbReference>
<comment type="similarity">
    <text evidence="1">Belongs to the MOG1 family.</text>
</comment>
<keyword evidence="6" id="KW-1185">Reference proteome</keyword>
<gene>
    <name evidence="5" type="ORF">Z517_11480</name>
</gene>
<dbReference type="RefSeq" id="XP_013278518.1">
    <property type="nucleotide sequence ID" value="XM_013423064.1"/>
</dbReference>
<dbReference type="EMBL" id="KN846976">
    <property type="protein sequence ID" value="KIW74710.1"/>
    <property type="molecule type" value="Genomic_DNA"/>
</dbReference>
<dbReference type="GO" id="GO:0005085">
    <property type="term" value="F:guanyl-nucleotide exchange factor activity"/>
    <property type="evidence" value="ECO:0007669"/>
    <property type="project" value="TreeGrafter"/>
</dbReference>
<proteinExistence type="inferred from homology"/>
<dbReference type="STRING" id="1442368.A0A0D2G7J0"/>
<reference evidence="5 6" key="1">
    <citation type="submission" date="2015-01" db="EMBL/GenBank/DDBJ databases">
        <title>The Genome Sequence of Fonsecaea pedrosoi CBS 271.37.</title>
        <authorList>
            <consortium name="The Broad Institute Genomics Platform"/>
            <person name="Cuomo C."/>
            <person name="de Hoog S."/>
            <person name="Gorbushina A."/>
            <person name="Stielow B."/>
            <person name="Teixiera M."/>
            <person name="Abouelleil A."/>
            <person name="Chapman S.B."/>
            <person name="Priest M."/>
            <person name="Young S.K."/>
            <person name="Wortman J."/>
            <person name="Nusbaum C."/>
            <person name="Birren B."/>
        </authorList>
    </citation>
    <scope>NUCLEOTIDE SEQUENCE [LARGE SCALE GENOMIC DNA]</scope>
    <source>
        <strain evidence="5 6">CBS 271.37</strain>
    </source>
</reference>
<name>A0A0D2G7J0_9EURO</name>
<organism evidence="5 6">
    <name type="scientific">Fonsecaea pedrosoi CBS 271.37</name>
    <dbReference type="NCBI Taxonomy" id="1442368"/>
    <lineage>
        <taxon>Eukaryota</taxon>
        <taxon>Fungi</taxon>
        <taxon>Dikarya</taxon>
        <taxon>Ascomycota</taxon>
        <taxon>Pezizomycotina</taxon>
        <taxon>Eurotiomycetes</taxon>
        <taxon>Chaetothyriomycetidae</taxon>
        <taxon>Chaetothyriales</taxon>
        <taxon>Herpotrichiellaceae</taxon>
        <taxon>Fonsecaea</taxon>
    </lineage>
</organism>
<dbReference type="InterPro" id="IPR016123">
    <property type="entry name" value="Mog1/PsbP_a/b/a-sand"/>
</dbReference>
<evidence type="ECO:0000256" key="2">
    <source>
        <dbReference type="ARBA" id="ARBA00022448"/>
    </source>
</evidence>
<dbReference type="AlphaFoldDB" id="A0A0D2G7J0"/>
<accession>A0A0D2G7J0</accession>
<evidence type="ECO:0000256" key="3">
    <source>
        <dbReference type="ARBA" id="ARBA00022927"/>
    </source>
</evidence>
<dbReference type="HOGENOM" id="CLU_081345_1_1_1"/>
<dbReference type="Pfam" id="PF04603">
    <property type="entry name" value="Mog1"/>
    <property type="match status" value="1"/>
</dbReference>
<keyword evidence="3" id="KW-0653">Protein transport</keyword>
<feature type="region of interest" description="Disordered" evidence="4">
    <location>
        <begin position="59"/>
        <end position="88"/>
    </location>
</feature>
<dbReference type="GO" id="GO:0005634">
    <property type="term" value="C:nucleus"/>
    <property type="evidence" value="ECO:0007669"/>
    <property type="project" value="TreeGrafter"/>
</dbReference>
<dbReference type="SUPFAM" id="SSF55724">
    <property type="entry name" value="Mog1p/PsbP-like"/>
    <property type="match status" value="1"/>
</dbReference>
<dbReference type="VEuPathDB" id="FungiDB:Z517_11480"/>
<dbReference type="GO" id="GO:0006606">
    <property type="term" value="P:protein import into nucleus"/>
    <property type="evidence" value="ECO:0007669"/>
    <property type="project" value="TreeGrafter"/>
</dbReference>